<dbReference type="EMBL" id="MFLF01000013">
    <property type="protein sequence ID" value="OGG59664.1"/>
    <property type="molecule type" value="Genomic_DNA"/>
</dbReference>
<evidence type="ECO:0000256" key="1">
    <source>
        <dbReference type="ARBA" id="ARBA00003456"/>
    </source>
</evidence>
<keyword evidence="4 10" id="KW-0813">Transport</keyword>
<evidence type="ECO:0000313" key="11">
    <source>
        <dbReference type="EMBL" id="OGG59664.1"/>
    </source>
</evidence>
<dbReference type="HAMAP" id="MF_00815">
    <property type="entry name" value="ATP_synth_gamma_bact"/>
    <property type="match status" value="1"/>
</dbReference>
<dbReference type="GO" id="GO:0046933">
    <property type="term" value="F:proton-transporting ATP synthase activity, rotational mechanism"/>
    <property type="evidence" value="ECO:0007669"/>
    <property type="project" value="UniProtKB-UniRule"/>
</dbReference>
<keyword evidence="7 10" id="KW-0472">Membrane</keyword>
<keyword evidence="8 10" id="KW-0139">CF(1)</keyword>
<keyword evidence="9 10" id="KW-0066">ATP synthesis</keyword>
<evidence type="ECO:0000256" key="5">
    <source>
        <dbReference type="ARBA" id="ARBA00022781"/>
    </source>
</evidence>
<dbReference type="Gene3D" id="1.10.287.80">
    <property type="entry name" value="ATP synthase, gamma subunit, helix hairpin domain"/>
    <property type="match status" value="1"/>
</dbReference>
<evidence type="ECO:0000256" key="8">
    <source>
        <dbReference type="ARBA" id="ARBA00023196"/>
    </source>
</evidence>
<dbReference type="AlphaFoldDB" id="A0A1F6DE20"/>
<sequence length="301" mass="33143">MSLKLIKQKIVSTRKTGKVTRAMEAVSAVKMRKTQERAFAARVYARAAVRMLASISRLNESAVAHYTMRTTENNRALLVLVTSDKGLAGAVNSAVLKLADSFLQKHTCDFICIGRKAVEYAERNGAVIVHKETNVADNVSLQNVEHITKKALEAYKEGTYGVVYVLYQNFLSTFEQKPLVRQVLPLNPEGLEVMVREIVPKSGKFADRTEEAVGTGSEYLIEPSAEELMPELVSQLVHVAIYHALIEHKASEHSARMVAMKNATDKSKEIARSLTLKFNKARQAAITAEVSEITAGAAAIK</sequence>
<dbReference type="InterPro" id="IPR035968">
    <property type="entry name" value="ATP_synth_F1_ATPase_gsu"/>
</dbReference>
<dbReference type="CDD" id="cd12151">
    <property type="entry name" value="F1-ATPase_gamma"/>
    <property type="match status" value="1"/>
</dbReference>
<evidence type="ECO:0000256" key="9">
    <source>
        <dbReference type="ARBA" id="ARBA00023310"/>
    </source>
</evidence>
<keyword evidence="10" id="KW-1003">Cell membrane</keyword>
<dbReference type="GO" id="GO:0042777">
    <property type="term" value="P:proton motive force-driven plasma membrane ATP synthesis"/>
    <property type="evidence" value="ECO:0007669"/>
    <property type="project" value="UniProtKB-UniRule"/>
</dbReference>
<keyword evidence="5 10" id="KW-0375">Hydrogen ion transport</keyword>
<evidence type="ECO:0000256" key="7">
    <source>
        <dbReference type="ARBA" id="ARBA00023136"/>
    </source>
</evidence>
<comment type="similarity">
    <text evidence="3 10">Belongs to the ATPase gamma chain family.</text>
</comment>
<comment type="caution">
    <text evidence="11">The sequence shown here is derived from an EMBL/GenBank/DDBJ whole genome shotgun (WGS) entry which is preliminary data.</text>
</comment>
<comment type="function">
    <text evidence="1 10">Produces ATP from ADP in the presence of a proton gradient across the membrane. The gamma chain is believed to be important in regulating ATPase activity and the flow of protons through the CF(0) complex.</text>
</comment>
<evidence type="ECO:0000256" key="4">
    <source>
        <dbReference type="ARBA" id="ARBA00022448"/>
    </source>
</evidence>
<dbReference type="PANTHER" id="PTHR11693">
    <property type="entry name" value="ATP SYNTHASE GAMMA CHAIN"/>
    <property type="match status" value="1"/>
</dbReference>
<dbReference type="STRING" id="1798492.A3C89_00420"/>
<dbReference type="Pfam" id="PF00231">
    <property type="entry name" value="ATP-synt"/>
    <property type="match status" value="1"/>
</dbReference>
<dbReference type="InterPro" id="IPR023632">
    <property type="entry name" value="ATP_synth_F1_gsu_CS"/>
</dbReference>
<dbReference type="InterPro" id="IPR000131">
    <property type="entry name" value="ATP_synth_F1_gsu"/>
</dbReference>
<gene>
    <name evidence="10" type="primary">atpG</name>
    <name evidence="11" type="ORF">A3C89_00420</name>
</gene>
<dbReference type="PRINTS" id="PR00126">
    <property type="entry name" value="ATPASEGAMMA"/>
</dbReference>
<evidence type="ECO:0000256" key="10">
    <source>
        <dbReference type="HAMAP-Rule" id="MF_00815"/>
    </source>
</evidence>
<dbReference type="Proteomes" id="UP000178794">
    <property type="component" value="Unassembled WGS sequence"/>
</dbReference>
<dbReference type="PANTHER" id="PTHR11693:SF22">
    <property type="entry name" value="ATP SYNTHASE SUBUNIT GAMMA, MITOCHONDRIAL"/>
    <property type="match status" value="1"/>
</dbReference>
<dbReference type="SUPFAM" id="SSF52943">
    <property type="entry name" value="ATP synthase (F1-ATPase), gamma subunit"/>
    <property type="match status" value="1"/>
</dbReference>
<comment type="subcellular location">
    <subcellularLocation>
        <location evidence="10">Cell membrane</location>
        <topology evidence="10">Peripheral membrane protein</topology>
    </subcellularLocation>
    <subcellularLocation>
        <location evidence="2">Membrane</location>
        <topology evidence="2">Peripheral membrane protein</topology>
    </subcellularLocation>
</comment>
<dbReference type="GO" id="GO:0005524">
    <property type="term" value="F:ATP binding"/>
    <property type="evidence" value="ECO:0007669"/>
    <property type="project" value="UniProtKB-UniRule"/>
</dbReference>
<accession>A0A1F6DE20</accession>
<evidence type="ECO:0000256" key="2">
    <source>
        <dbReference type="ARBA" id="ARBA00004170"/>
    </source>
</evidence>
<dbReference type="NCBIfam" id="TIGR01146">
    <property type="entry name" value="ATPsyn_F1gamma"/>
    <property type="match status" value="1"/>
</dbReference>
<dbReference type="GO" id="GO:0045259">
    <property type="term" value="C:proton-transporting ATP synthase complex"/>
    <property type="evidence" value="ECO:0007669"/>
    <property type="project" value="UniProtKB-KW"/>
</dbReference>
<evidence type="ECO:0000256" key="6">
    <source>
        <dbReference type="ARBA" id="ARBA00023065"/>
    </source>
</evidence>
<comment type="subunit">
    <text evidence="10">F-type ATPases have 2 components, CF(1) - the catalytic core - and CF(0) - the membrane proton channel. CF(1) has five subunits: alpha(3), beta(3), gamma(1), delta(1), epsilon(1). CF(0) has three main subunits: a, b and c.</text>
</comment>
<reference evidence="11 12" key="1">
    <citation type="journal article" date="2016" name="Nat. Commun.">
        <title>Thousands of microbial genomes shed light on interconnected biogeochemical processes in an aquifer system.</title>
        <authorList>
            <person name="Anantharaman K."/>
            <person name="Brown C.T."/>
            <person name="Hug L.A."/>
            <person name="Sharon I."/>
            <person name="Castelle C.J."/>
            <person name="Probst A.J."/>
            <person name="Thomas B.C."/>
            <person name="Singh A."/>
            <person name="Wilkins M.J."/>
            <person name="Karaoz U."/>
            <person name="Brodie E.L."/>
            <person name="Williams K.H."/>
            <person name="Hubbard S.S."/>
            <person name="Banfield J.F."/>
        </authorList>
    </citation>
    <scope>NUCLEOTIDE SEQUENCE [LARGE SCALE GENOMIC DNA]</scope>
</reference>
<proteinExistence type="inferred from homology"/>
<dbReference type="PROSITE" id="PS00153">
    <property type="entry name" value="ATPASE_GAMMA"/>
    <property type="match status" value="1"/>
</dbReference>
<evidence type="ECO:0000313" key="12">
    <source>
        <dbReference type="Proteomes" id="UP000178794"/>
    </source>
</evidence>
<name>A0A1F6DE20_9BACT</name>
<dbReference type="Gene3D" id="3.40.1380.10">
    <property type="match status" value="1"/>
</dbReference>
<evidence type="ECO:0000256" key="3">
    <source>
        <dbReference type="ARBA" id="ARBA00007681"/>
    </source>
</evidence>
<protein>
    <recommendedName>
        <fullName evidence="10">ATP synthase gamma chain</fullName>
    </recommendedName>
    <alternativeName>
        <fullName evidence="10">ATP synthase F1 sector gamma subunit</fullName>
    </alternativeName>
    <alternativeName>
        <fullName evidence="10">F-ATPase gamma subunit</fullName>
    </alternativeName>
</protein>
<dbReference type="GO" id="GO:0005886">
    <property type="term" value="C:plasma membrane"/>
    <property type="evidence" value="ECO:0007669"/>
    <property type="project" value="UniProtKB-SubCell"/>
</dbReference>
<keyword evidence="6 10" id="KW-0406">Ion transport</keyword>
<organism evidence="11 12">
    <name type="scientific">Candidatus Kaiserbacteria bacterium RIFCSPHIGHO2_02_FULL_50_50</name>
    <dbReference type="NCBI Taxonomy" id="1798492"/>
    <lineage>
        <taxon>Bacteria</taxon>
        <taxon>Candidatus Kaiseribacteriota</taxon>
    </lineage>
</organism>